<evidence type="ECO:0000256" key="1">
    <source>
        <dbReference type="ARBA" id="ARBA00022723"/>
    </source>
</evidence>
<dbReference type="InterPro" id="IPR032350">
    <property type="entry name" value="Nbr1_FW"/>
</dbReference>
<dbReference type="InterPro" id="IPR000433">
    <property type="entry name" value="Znf_ZZ"/>
</dbReference>
<evidence type="ECO:0000256" key="4">
    <source>
        <dbReference type="PROSITE-ProRule" id="PRU00228"/>
    </source>
</evidence>
<evidence type="ECO:0000256" key="5">
    <source>
        <dbReference type="SAM" id="MobiDB-lite"/>
    </source>
</evidence>
<sequence>MFTIKVTFGAQTRKYNFHIDTFPTYEQITAQYHQLERVFSLRPESFYLSKVLFSPNAAQSSRILVARAIHTASDYNEAIKRLKDRNWPHPLLRFVILLSHSVPILQTSTEKQDRGIESGRQHSTVFHEPPTTSFSFEQNSLDSQDTIMHDDSVTVGHTQDSVVSQNQPDFQTLTAQQSTSSIRTDSSSCCSVAQGKEEIRTMLFEFQNNLKRVMETDLSPSPSATETFDASLSDPPSSKACSICGLLDLLSGWRCGKCNVMICNACQLRDPKRFCLNAMGPHETNPIVLEPFEDRPIPHLPEPWVNRNSTPIQPAAQGTPVVHNGVVCDACNKTIEGVRHKCLDCPDYDLCGPCLATGQAEVHNAFHEFFEIREPGRVIVHTVYTGNGERVARPSNRTAGLERPTTPQPPALTTHFARCDLCDSTITGYRYIMTHAVPVSGKLSTKFKLVCNAQRLYSITAEQHPGHSFIRVRKPEDFITRPIRRGTAKHFASCDYHPWDSLQGVFFVLMSLRLLTSTLRYQCMHPECPDYDLCQDCEALPIPVHPDNHPLLKMKSPETVIPTVYRVGGTEIIPLNSSSTDEKCEPNDVHQPSSSFFDITNEKEAEVPLATPEPPRLPPKPEMISTPSWASIPSFFGASHGSFQDIRPVDRSQSDSPRRSERLWWEMGIPPHDPVATSPPLVSVVPIPPVIVTSPSNPVDSTPKPSGNAPLPMAVINPWPTTNAVERQELLQLIADFGSCNDNAMTGLPVADNGVNKADAKYSTSIPSVHEQESSTPTWPQQNLGQFLTDNSEESVENPVGHESNPESSVLSTPIENHPLLQRPASEPIPATVVANSSLASSLLSEVRSIVLGEKKAEVTETSSPRGFLSAEFLEDVTVEDGCVFPPGAEFVKCWKLLNDGTMAWPASTQLVYVAGETLTQGNVPPSPVNVGSVAAGAETEISTGELKAPEVPGRYVSYWRLQVGDELFGNSLWVEIRVVEADSDSSIASSSVIMPTASSARQSERLPTQRTSSTLSAMDTLSDVGSDDSGSLISMPDSEEEEMWHDIPSHFSGTEAATSPAPAPAMSVPNTGADFVMLYDDRSSSSTSSD</sequence>
<dbReference type="InParanoid" id="A0A409VEN5"/>
<dbReference type="PANTHER" id="PTHR20930">
    <property type="entry name" value="OVARIAN CARCINOMA ANTIGEN CA125-RELATED"/>
    <property type="match status" value="1"/>
</dbReference>
<dbReference type="PROSITE" id="PS50135">
    <property type="entry name" value="ZF_ZZ_2"/>
    <property type="match status" value="1"/>
</dbReference>
<dbReference type="GO" id="GO:0008270">
    <property type="term" value="F:zinc ion binding"/>
    <property type="evidence" value="ECO:0007669"/>
    <property type="project" value="UniProtKB-KW"/>
</dbReference>
<reference evidence="7 8" key="1">
    <citation type="journal article" date="2018" name="Evol. Lett.">
        <title>Horizontal gene cluster transfer increased hallucinogenic mushroom diversity.</title>
        <authorList>
            <person name="Reynolds H.T."/>
            <person name="Vijayakumar V."/>
            <person name="Gluck-Thaler E."/>
            <person name="Korotkin H.B."/>
            <person name="Matheny P.B."/>
            <person name="Slot J.C."/>
        </authorList>
    </citation>
    <scope>NUCLEOTIDE SEQUENCE [LARGE SCALE GENOMIC DNA]</scope>
    <source>
        <strain evidence="7 8">2629</strain>
    </source>
</reference>
<dbReference type="Pfam" id="PF00569">
    <property type="entry name" value="ZZ"/>
    <property type="match status" value="1"/>
</dbReference>
<keyword evidence="8" id="KW-1185">Reference proteome</keyword>
<dbReference type="SUPFAM" id="SSF57850">
    <property type="entry name" value="RING/U-box"/>
    <property type="match status" value="2"/>
</dbReference>
<dbReference type="STRING" id="181874.A0A409VEN5"/>
<dbReference type="InterPro" id="IPR013783">
    <property type="entry name" value="Ig-like_fold"/>
</dbReference>
<dbReference type="PANTHER" id="PTHR20930:SF0">
    <property type="entry name" value="PROTEIN ILRUN"/>
    <property type="match status" value="1"/>
</dbReference>
<feature type="region of interest" description="Disordered" evidence="5">
    <location>
        <begin position="792"/>
        <end position="812"/>
    </location>
</feature>
<dbReference type="InterPro" id="IPR043145">
    <property type="entry name" value="Znf_ZZ_sf"/>
</dbReference>
<feature type="compositionally biased region" description="Low complexity" evidence="5">
    <location>
        <begin position="1020"/>
        <end position="1033"/>
    </location>
</feature>
<dbReference type="CDD" id="cd14947">
    <property type="entry name" value="NBR1_like"/>
    <property type="match status" value="1"/>
</dbReference>
<dbReference type="Gene3D" id="2.60.40.10">
    <property type="entry name" value="Immunoglobulins"/>
    <property type="match status" value="1"/>
</dbReference>
<dbReference type="SMART" id="SM00291">
    <property type="entry name" value="ZnF_ZZ"/>
    <property type="match status" value="2"/>
</dbReference>
<dbReference type="Pfam" id="PF16158">
    <property type="entry name" value="N_BRCA1_IG"/>
    <property type="match status" value="1"/>
</dbReference>
<name>A0A409VEN5_9AGAR</name>
<dbReference type="AlphaFoldDB" id="A0A409VEN5"/>
<dbReference type="EMBL" id="NHTK01006108">
    <property type="protein sequence ID" value="PPQ63827.1"/>
    <property type="molecule type" value="Genomic_DNA"/>
</dbReference>
<feature type="region of interest" description="Disordered" evidence="5">
    <location>
        <begin position="996"/>
        <end position="1072"/>
    </location>
</feature>
<evidence type="ECO:0000313" key="7">
    <source>
        <dbReference type="EMBL" id="PPQ63827.1"/>
    </source>
</evidence>
<organism evidence="7 8">
    <name type="scientific">Panaeolus cyanescens</name>
    <dbReference type="NCBI Taxonomy" id="181874"/>
    <lineage>
        <taxon>Eukaryota</taxon>
        <taxon>Fungi</taxon>
        <taxon>Dikarya</taxon>
        <taxon>Basidiomycota</taxon>
        <taxon>Agaricomycotina</taxon>
        <taxon>Agaricomycetes</taxon>
        <taxon>Agaricomycetidae</taxon>
        <taxon>Agaricales</taxon>
        <taxon>Agaricineae</taxon>
        <taxon>Galeropsidaceae</taxon>
        <taxon>Panaeolus</taxon>
    </lineage>
</organism>
<feature type="domain" description="ZZ-type" evidence="6">
    <location>
        <begin position="323"/>
        <end position="377"/>
    </location>
</feature>
<evidence type="ECO:0000259" key="6">
    <source>
        <dbReference type="PROSITE" id="PS50135"/>
    </source>
</evidence>
<accession>A0A409VEN5</accession>
<dbReference type="CDD" id="cd02340">
    <property type="entry name" value="ZZ_NBR1_like"/>
    <property type="match status" value="1"/>
</dbReference>
<gene>
    <name evidence="7" type="ORF">CVT24_009777</name>
</gene>
<evidence type="ECO:0000256" key="2">
    <source>
        <dbReference type="ARBA" id="ARBA00022771"/>
    </source>
</evidence>
<dbReference type="Gene3D" id="3.30.60.90">
    <property type="match status" value="2"/>
</dbReference>
<comment type="caution">
    <text evidence="7">The sequence shown here is derived from an EMBL/GenBank/DDBJ whole genome shotgun (WGS) entry which is preliminary data.</text>
</comment>
<protein>
    <recommendedName>
        <fullName evidence="6">ZZ-type domain-containing protein</fullName>
    </recommendedName>
</protein>
<dbReference type="OrthoDB" id="661148at2759"/>
<keyword evidence="3" id="KW-0862">Zinc</keyword>
<evidence type="ECO:0000256" key="3">
    <source>
        <dbReference type="ARBA" id="ARBA00022833"/>
    </source>
</evidence>
<evidence type="ECO:0000313" key="8">
    <source>
        <dbReference type="Proteomes" id="UP000284842"/>
    </source>
</evidence>
<feature type="compositionally biased region" description="Polar residues" evidence="5">
    <location>
        <begin position="996"/>
        <end position="1018"/>
    </location>
</feature>
<keyword evidence="1" id="KW-0479">Metal-binding</keyword>
<proteinExistence type="predicted"/>
<dbReference type="Proteomes" id="UP000284842">
    <property type="component" value="Unassembled WGS sequence"/>
</dbReference>
<keyword evidence="2 4" id="KW-0863">Zinc-finger</keyword>